<keyword evidence="10" id="KW-1185">Reference proteome</keyword>
<dbReference type="PANTHER" id="PTHR43386">
    <property type="entry name" value="OLIGOPEPTIDE TRANSPORT SYSTEM PERMEASE PROTEIN APPC"/>
    <property type="match status" value="1"/>
</dbReference>
<keyword evidence="2 7" id="KW-0813">Transport</keyword>
<reference evidence="10" key="1">
    <citation type="submission" date="2011-01" db="EMBL/GenBank/DDBJ databases">
        <title>Complete sequence of chromosome of Acidobacterium sp. MP5ACTX9.</title>
        <authorList>
            <consortium name="US DOE Joint Genome Institute"/>
            <person name="Lucas S."/>
            <person name="Copeland A."/>
            <person name="Lapidus A."/>
            <person name="Cheng J.-F."/>
            <person name="Goodwin L."/>
            <person name="Pitluck S."/>
            <person name="Teshima H."/>
            <person name="Detter J.C."/>
            <person name="Han C."/>
            <person name="Tapia R."/>
            <person name="Land M."/>
            <person name="Hauser L."/>
            <person name="Kyrpides N."/>
            <person name="Ivanova N."/>
            <person name="Ovchinnikova G."/>
            <person name="Pagani I."/>
            <person name="Rawat S.R."/>
            <person name="Mannisto M."/>
            <person name="Haggblom M.M."/>
            <person name="Woyke T."/>
        </authorList>
    </citation>
    <scope>NUCLEOTIDE SEQUENCE [LARGE SCALE GENOMIC DNA]</scope>
    <source>
        <strain evidence="10">MP5ACTX9</strain>
    </source>
</reference>
<dbReference type="KEGG" id="acm:AciX9_2894"/>
<organism evidence="10">
    <name type="scientific">Granulicella tundricola (strain ATCC BAA-1859 / DSM 23138 / MP5ACTX9)</name>
    <dbReference type="NCBI Taxonomy" id="1198114"/>
    <lineage>
        <taxon>Bacteria</taxon>
        <taxon>Pseudomonadati</taxon>
        <taxon>Acidobacteriota</taxon>
        <taxon>Terriglobia</taxon>
        <taxon>Terriglobales</taxon>
        <taxon>Acidobacteriaceae</taxon>
        <taxon>Granulicella</taxon>
    </lineage>
</organism>
<evidence type="ECO:0000259" key="8">
    <source>
        <dbReference type="PROSITE" id="PS50928"/>
    </source>
</evidence>
<feature type="transmembrane region" description="Helical" evidence="7">
    <location>
        <begin position="97"/>
        <end position="117"/>
    </location>
</feature>
<feature type="transmembrane region" description="Helical" evidence="7">
    <location>
        <begin position="188"/>
        <end position="214"/>
    </location>
</feature>
<dbReference type="RefSeq" id="WP_013581232.1">
    <property type="nucleotide sequence ID" value="NC_015064.1"/>
</dbReference>
<dbReference type="Proteomes" id="UP000000343">
    <property type="component" value="Chromosome"/>
</dbReference>
<dbReference type="PROSITE" id="PS50928">
    <property type="entry name" value="ABC_TM1"/>
    <property type="match status" value="1"/>
</dbReference>
<gene>
    <name evidence="9" type="ordered locus">AciX9_2894</name>
</gene>
<feature type="transmembrane region" description="Helical" evidence="7">
    <location>
        <begin position="58"/>
        <end position="85"/>
    </location>
</feature>
<dbReference type="EMBL" id="CP002480">
    <property type="protein sequence ID" value="ADW69917.1"/>
    <property type="molecule type" value="Genomic_DNA"/>
</dbReference>
<proteinExistence type="inferred from homology"/>
<dbReference type="Gene3D" id="1.10.3720.10">
    <property type="entry name" value="MetI-like"/>
    <property type="match status" value="1"/>
</dbReference>
<feature type="transmembrane region" description="Helical" evidence="7">
    <location>
        <begin position="129"/>
        <end position="149"/>
    </location>
</feature>
<sequence>MRMIVLGLLCGLALLSAGVVLHAHGGYAIQDRDSISTGTSAMHWTGTDDLGRDRTVRVAAALLLGLAGALLASALATTIAVGVGVTAAFAPEGIASLLMYASDLFLTLPWLFLLMMVRSSLPLTMPPLQSAGVTFLLLALLGWPAYVRVSYAGARNVRNAEWMLQGRASGLRTSQLATRHLLPHLRPLLLSQFLVCIPACLVAEANLGTLGLGISEPLPSWGSMLLSLQNSAVLASSHWVYLPIVLLVIVLLLLELLVFEVS</sequence>
<dbReference type="PaxDb" id="1198114-AciX9_2894"/>
<evidence type="ECO:0000256" key="7">
    <source>
        <dbReference type="RuleBase" id="RU363032"/>
    </source>
</evidence>
<evidence type="ECO:0000256" key="5">
    <source>
        <dbReference type="ARBA" id="ARBA00022989"/>
    </source>
</evidence>
<protein>
    <submittedName>
        <fullName evidence="9">Binding-protein-dependent transport systems inner membrane component</fullName>
    </submittedName>
</protein>
<dbReference type="PANTHER" id="PTHR43386:SF23">
    <property type="entry name" value="ABC TRANSPORTER"/>
    <property type="match status" value="1"/>
</dbReference>
<keyword evidence="4 7" id="KW-0812">Transmembrane</keyword>
<dbReference type="OrthoDB" id="9797472at2"/>
<name>E8WZ02_GRATM</name>
<evidence type="ECO:0000256" key="6">
    <source>
        <dbReference type="ARBA" id="ARBA00023136"/>
    </source>
</evidence>
<dbReference type="eggNOG" id="COG1173">
    <property type="taxonomic scope" value="Bacteria"/>
</dbReference>
<dbReference type="GO" id="GO:0005886">
    <property type="term" value="C:plasma membrane"/>
    <property type="evidence" value="ECO:0007669"/>
    <property type="project" value="UniProtKB-SubCell"/>
</dbReference>
<comment type="subcellular location">
    <subcellularLocation>
        <location evidence="1 7">Cell membrane</location>
        <topology evidence="1 7">Multi-pass membrane protein</topology>
    </subcellularLocation>
</comment>
<dbReference type="InterPro" id="IPR035906">
    <property type="entry name" value="MetI-like_sf"/>
</dbReference>
<dbReference type="SUPFAM" id="SSF161098">
    <property type="entry name" value="MetI-like"/>
    <property type="match status" value="1"/>
</dbReference>
<evidence type="ECO:0000256" key="2">
    <source>
        <dbReference type="ARBA" id="ARBA00022448"/>
    </source>
</evidence>
<dbReference type="GO" id="GO:0055085">
    <property type="term" value="P:transmembrane transport"/>
    <property type="evidence" value="ECO:0007669"/>
    <property type="project" value="InterPro"/>
</dbReference>
<dbReference type="InterPro" id="IPR000515">
    <property type="entry name" value="MetI-like"/>
</dbReference>
<evidence type="ECO:0000256" key="1">
    <source>
        <dbReference type="ARBA" id="ARBA00004651"/>
    </source>
</evidence>
<dbReference type="AlphaFoldDB" id="E8WZ02"/>
<keyword evidence="5 7" id="KW-1133">Transmembrane helix</keyword>
<feature type="domain" description="ABC transmembrane type-1" evidence="8">
    <location>
        <begin position="66"/>
        <end position="258"/>
    </location>
</feature>
<comment type="similarity">
    <text evidence="7">Belongs to the binding-protein-dependent transport system permease family.</text>
</comment>
<dbReference type="Pfam" id="PF00528">
    <property type="entry name" value="BPD_transp_1"/>
    <property type="match status" value="1"/>
</dbReference>
<keyword evidence="3" id="KW-1003">Cell membrane</keyword>
<feature type="transmembrane region" description="Helical" evidence="7">
    <location>
        <begin position="239"/>
        <end position="259"/>
    </location>
</feature>
<evidence type="ECO:0000256" key="3">
    <source>
        <dbReference type="ARBA" id="ARBA00022475"/>
    </source>
</evidence>
<keyword evidence="6 7" id="KW-0472">Membrane</keyword>
<accession>E8WZ02</accession>
<dbReference type="STRING" id="1198114.AciX9_2894"/>
<evidence type="ECO:0000313" key="10">
    <source>
        <dbReference type="Proteomes" id="UP000000343"/>
    </source>
</evidence>
<dbReference type="HOGENOM" id="CLU_1060750_0_0_0"/>
<dbReference type="InterPro" id="IPR050366">
    <property type="entry name" value="BP-dependent_transpt_permease"/>
</dbReference>
<evidence type="ECO:0000313" key="9">
    <source>
        <dbReference type="EMBL" id="ADW69917.1"/>
    </source>
</evidence>
<evidence type="ECO:0000256" key="4">
    <source>
        <dbReference type="ARBA" id="ARBA00022692"/>
    </source>
</evidence>